<keyword evidence="4 7" id="KW-1133">Transmembrane helix</keyword>
<dbReference type="EMBL" id="CP025299">
    <property type="protein sequence ID" value="AUG31285.1"/>
    <property type="molecule type" value="Genomic_DNA"/>
</dbReference>
<feature type="transmembrane region" description="Helical" evidence="7">
    <location>
        <begin position="344"/>
        <end position="363"/>
    </location>
</feature>
<evidence type="ECO:0000256" key="4">
    <source>
        <dbReference type="ARBA" id="ARBA00022989"/>
    </source>
</evidence>
<dbReference type="InterPro" id="IPR050250">
    <property type="entry name" value="Macrolide_Exporter_MacB"/>
</dbReference>
<dbReference type="Proteomes" id="UP000233276">
    <property type="component" value="Chromosome"/>
</dbReference>
<feature type="transmembrane region" description="Helical" evidence="7">
    <location>
        <begin position="256"/>
        <end position="282"/>
    </location>
</feature>
<evidence type="ECO:0000256" key="8">
    <source>
        <dbReference type="SAM" id="SignalP"/>
    </source>
</evidence>
<dbReference type="Pfam" id="PF12704">
    <property type="entry name" value="MacB_PCD"/>
    <property type="match status" value="1"/>
</dbReference>
<dbReference type="PANTHER" id="PTHR30572:SF4">
    <property type="entry name" value="ABC TRANSPORTER PERMEASE YTRF"/>
    <property type="match status" value="1"/>
</dbReference>
<feature type="signal peptide" evidence="8">
    <location>
        <begin position="1"/>
        <end position="20"/>
    </location>
</feature>
<evidence type="ECO:0000256" key="7">
    <source>
        <dbReference type="SAM" id="Phobius"/>
    </source>
</evidence>
<feature type="domain" description="MacB-like periplasmic core" evidence="10">
    <location>
        <begin position="1"/>
        <end position="218"/>
    </location>
</feature>
<keyword evidence="8" id="KW-0732">Signal</keyword>
<evidence type="ECO:0000259" key="10">
    <source>
        <dbReference type="Pfam" id="PF12704"/>
    </source>
</evidence>
<keyword evidence="5 7" id="KW-0472">Membrane</keyword>
<dbReference type="InterPro" id="IPR025857">
    <property type="entry name" value="MacB_PCD"/>
</dbReference>
<comment type="subcellular location">
    <subcellularLocation>
        <location evidence="1">Cell membrane</location>
        <topology evidence="1">Multi-pass membrane protein</topology>
    </subcellularLocation>
</comment>
<protein>
    <submittedName>
        <fullName evidence="11">ABC transporter</fullName>
    </submittedName>
</protein>
<evidence type="ECO:0000313" key="12">
    <source>
        <dbReference type="Proteomes" id="UP000233276"/>
    </source>
</evidence>
<sequence>MTLAGTVLGVGALVATLGFAQTAAGQIARQFDAAAATGIEITPSTASTRGGGQVATARLPWDAVERVERLAGVESAVLLSDVALPDGATVTAVPVNDPSIALPAAPPIVAASAELLDTIGGTVQAGRMFDLGHDRRGDRVAVVGARVAERLSINRIDSQPSIFIGGIAYAVIGIVDGFERRADLLDAVIVPTGAARADFGLGGPGSVQARIVVGAGPQVKDQAPLTLNPADPDAVEVAAPRAGSDLSRGVQSDVNIVFVALGVIVLLAGGLGIANVTMLSVMERTPEIGLRRALGATSRQIAGQFVVESVVIGLLGGIMGAALAVLGVLVVSLVAGWVPVLDPLLAAAGAVLGGVVGLVAGWIPARRAARIEPVVALRS</sequence>
<dbReference type="Pfam" id="PF02687">
    <property type="entry name" value="FtsX"/>
    <property type="match status" value="1"/>
</dbReference>
<dbReference type="AlphaFoldDB" id="A0A2K9DCK2"/>
<evidence type="ECO:0000256" key="2">
    <source>
        <dbReference type="ARBA" id="ARBA00022475"/>
    </source>
</evidence>
<proteinExistence type="inferred from homology"/>
<organism evidence="11 12">
    <name type="scientific">Microbacterium hominis</name>
    <dbReference type="NCBI Taxonomy" id="162426"/>
    <lineage>
        <taxon>Bacteria</taxon>
        <taxon>Bacillati</taxon>
        <taxon>Actinomycetota</taxon>
        <taxon>Actinomycetes</taxon>
        <taxon>Micrococcales</taxon>
        <taxon>Microbacteriaceae</taxon>
        <taxon>Microbacterium</taxon>
    </lineage>
</organism>
<dbReference type="GO" id="GO:0022857">
    <property type="term" value="F:transmembrane transporter activity"/>
    <property type="evidence" value="ECO:0007669"/>
    <property type="project" value="TreeGrafter"/>
</dbReference>
<evidence type="ECO:0000313" key="11">
    <source>
        <dbReference type="EMBL" id="AUG31285.1"/>
    </source>
</evidence>
<evidence type="ECO:0000256" key="3">
    <source>
        <dbReference type="ARBA" id="ARBA00022692"/>
    </source>
</evidence>
<dbReference type="InterPro" id="IPR003838">
    <property type="entry name" value="ABC3_permease_C"/>
</dbReference>
<dbReference type="KEGG" id="mhos:CXR34_17060"/>
<evidence type="ECO:0000259" key="9">
    <source>
        <dbReference type="Pfam" id="PF02687"/>
    </source>
</evidence>
<feature type="chain" id="PRO_5014985593" evidence="8">
    <location>
        <begin position="21"/>
        <end position="379"/>
    </location>
</feature>
<feature type="transmembrane region" description="Helical" evidence="7">
    <location>
        <begin position="305"/>
        <end position="338"/>
    </location>
</feature>
<keyword evidence="3 7" id="KW-0812">Transmembrane</keyword>
<comment type="similarity">
    <text evidence="6">Belongs to the ABC-4 integral membrane protein family.</text>
</comment>
<evidence type="ECO:0000256" key="5">
    <source>
        <dbReference type="ARBA" id="ARBA00023136"/>
    </source>
</evidence>
<keyword evidence="2" id="KW-1003">Cell membrane</keyword>
<accession>A0A2K9DCK2</accession>
<dbReference type="GO" id="GO:0005886">
    <property type="term" value="C:plasma membrane"/>
    <property type="evidence" value="ECO:0007669"/>
    <property type="project" value="UniProtKB-SubCell"/>
</dbReference>
<name>A0A2K9DCK2_9MICO</name>
<dbReference type="PANTHER" id="PTHR30572">
    <property type="entry name" value="MEMBRANE COMPONENT OF TRANSPORTER-RELATED"/>
    <property type="match status" value="1"/>
</dbReference>
<feature type="domain" description="ABC3 transporter permease C-terminal" evidence="9">
    <location>
        <begin position="261"/>
        <end position="373"/>
    </location>
</feature>
<evidence type="ECO:0000256" key="6">
    <source>
        <dbReference type="ARBA" id="ARBA00038076"/>
    </source>
</evidence>
<gene>
    <name evidence="11" type="ORF">CXR34_17060</name>
</gene>
<reference evidence="11 12" key="1">
    <citation type="submission" date="2017-12" db="EMBL/GenBank/DDBJ databases">
        <title>Isolation and characterization of estrogens degradatiion strain Microbacterium hominis SJTG1.</title>
        <authorList>
            <person name="Xiong W."/>
            <person name="Yin C."/>
            <person name="Zheng D."/>
            <person name="Liang R."/>
        </authorList>
    </citation>
    <scope>NUCLEOTIDE SEQUENCE [LARGE SCALE GENOMIC DNA]</scope>
    <source>
        <strain evidence="11 12">SJTG1</strain>
    </source>
</reference>
<evidence type="ECO:0000256" key="1">
    <source>
        <dbReference type="ARBA" id="ARBA00004651"/>
    </source>
</evidence>